<evidence type="ECO:0000259" key="2">
    <source>
        <dbReference type="Pfam" id="PF13386"/>
    </source>
</evidence>
<dbReference type="KEGG" id="otr:OTERR_08350"/>
<dbReference type="InterPro" id="IPR039447">
    <property type="entry name" value="UreH-like_TM_dom"/>
</dbReference>
<feature type="transmembrane region" description="Helical" evidence="1">
    <location>
        <begin position="92"/>
        <end position="115"/>
    </location>
</feature>
<keyword evidence="1" id="KW-0472">Membrane</keyword>
<dbReference type="Pfam" id="PF13386">
    <property type="entry name" value="DsbD_2"/>
    <property type="match status" value="1"/>
</dbReference>
<keyword evidence="1" id="KW-0812">Transmembrane</keyword>
<reference evidence="3 4" key="1">
    <citation type="submission" date="2017-07" db="EMBL/GenBank/DDBJ databases">
        <title>Complete genome sequence of Oryzomicrobium terrae TPP412.</title>
        <authorList>
            <person name="Chiu L.-W."/>
            <person name="Lo K.-J."/>
            <person name="Tsai Y.-M."/>
            <person name="Lin S.-S."/>
            <person name="Kuo C.-H."/>
            <person name="Liu C.-T."/>
        </authorList>
    </citation>
    <scope>NUCLEOTIDE SEQUENCE [LARGE SCALE GENOMIC DNA]</scope>
    <source>
        <strain evidence="3 4">TPP412</strain>
    </source>
</reference>
<feature type="domain" description="Urease accessory protein UreH-like transmembrane" evidence="2">
    <location>
        <begin position="12"/>
        <end position="221"/>
    </location>
</feature>
<feature type="transmembrane region" description="Helical" evidence="1">
    <location>
        <begin position="147"/>
        <end position="168"/>
    </location>
</feature>
<accession>A0A5C1E5V7</accession>
<dbReference type="PANTHER" id="PTHR42208:SF1">
    <property type="entry name" value="HEAVY METAL TRANSPORTER"/>
    <property type="match status" value="1"/>
</dbReference>
<name>A0A5C1E5V7_9RHOO</name>
<feature type="transmembrane region" description="Helical" evidence="1">
    <location>
        <begin position="12"/>
        <end position="36"/>
    </location>
</feature>
<dbReference type="PANTHER" id="PTHR42208">
    <property type="entry name" value="HEAVY METAL TRANSPORTER-RELATED"/>
    <property type="match status" value="1"/>
</dbReference>
<proteinExistence type="predicted"/>
<feature type="transmembrane region" description="Helical" evidence="1">
    <location>
        <begin position="48"/>
        <end position="72"/>
    </location>
</feature>
<keyword evidence="1" id="KW-1133">Transmembrane helix</keyword>
<dbReference type="EMBL" id="CP022579">
    <property type="protein sequence ID" value="QEL64311.1"/>
    <property type="molecule type" value="Genomic_DNA"/>
</dbReference>
<protein>
    <recommendedName>
        <fullName evidence="2">Urease accessory protein UreH-like transmembrane domain-containing protein</fullName>
    </recommendedName>
</protein>
<evidence type="ECO:0000256" key="1">
    <source>
        <dbReference type="SAM" id="Phobius"/>
    </source>
</evidence>
<organism evidence="3 4">
    <name type="scientific">Oryzomicrobium terrae</name>
    <dbReference type="NCBI Taxonomy" id="1735038"/>
    <lineage>
        <taxon>Bacteria</taxon>
        <taxon>Pseudomonadati</taxon>
        <taxon>Pseudomonadota</taxon>
        <taxon>Betaproteobacteria</taxon>
        <taxon>Rhodocyclales</taxon>
        <taxon>Rhodocyclaceae</taxon>
        <taxon>Oryzomicrobium</taxon>
    </lineage>
</organism>
<evidence type="ECO:0000313" key="4">
    <source>
        <dbReference type="Proteomes" id="UP000323671"/>
    </source>
</evidence>
<feature type="transmembrane region" description="Helical" evidence="1">
    <location>
        <begin position="210"/>
        <end position="231"/>
    </location>
</feature>
<dbReference type="Proteomes" id="UP000323671">
    <property type="component" value="Chromosome"/>
</dbReference>
<gene>
    <name evidence="3" type="ORF">OTERR_08350</name>
</gene>
<dbReference type="AlphaFoldDB" id="A0A5C1E5V7"/>
<sequence>MDSLTPASLLPFVLVGFLGGPHCVGMCGGIVAALAAGSAPGRRGGLHLAYNLGRISAYVAAGALLGALGGWLGAGGQSAIAAQWPVRTVLFLLANLLLVGMGLYLLGLPQLLLPLERGGQRLWRRIQPLTRHFLPVRSPLQALPLGFLWGFLPCGLVYSALASALASGSAAGGAAILLAFGLGTLPNLLAIGLLAVRLKEWARHPVVRRVAGSLVLAYGAWGLFAAVRLLAG</sequence>
<keyword evidence="4" id="KW-1185">Reference proteome</keyword>
<feature type="transmembrane region" description="Helical" evidence="1">
    <location>
        <begin position="174"/>
        <end position="198"/>
    </location>
</feature>
<evidence type="ECO:0000313" key="3">
    <source>
        <dbReference type="EMBL" id="QEL64311.1"/>
    </source>
</evidence>